<evidence type="ECO:0000256" key="2">
    <source>
        <dbReference type="SAM" id="Phobius"/>
    </source>
</evidence>
<evidence type="ECO:0000313" key="3">
    <source>
        <dbReference type="EMBL" id="ONM48291.1"/>
    </source>
</evidence>
<feature type="compositionally biased region" description="Polar residues" evidence="1">
    <location>
        <begin position="1"/>
        <end position="11"/>
    </location>
</feature>
<gene>
    <name evidence="3" type="ORF">B0T46_12980</name>
</gene>
<evidence type="ECO:0000313" key="4">
    <source>
        <dbReference type="Proteomes" id="UP000188836"/>
    </source>
</evidence>
<keyword evidence="4" id="KW-1185">Reference proteome</keyword>
<feature type="compositionally biased region" description="Polar residues" evidence="1">
    <location>
        <begin position="53"/>
        <end position="63"/>
    </location>
</feature>
<comment type="caution">
    <text evidence="3">The sequence shown here is derived from an EMBL/GenBank/DDBJ whole genome shotgun (WGS) entry which is preliminary data.</text>
</comment>
<accession>A0A1W0BDJ0</accession>
<dbReference type="EMBL" id="MUMY01000010">
    <property type="protein sequence ID" value="ONM48291.1"/>
    <property type="molecule type" value="Genomic_DNA"/>
</dbReference>
<feature type="transmembrane region" description="Helical" evidence="2">
    <location>
        <begin position="267"/>
        <end position="295"/>
    </location>
</feature>
<keyword evidence="2" id="KW-0472">Membrane</keyword>
<feature type="transmembrane region" description="Helical" evidence="2">
    <location>
        <begin position="307"/>
        <end position="327"/>
    </location>
</feature>
<evidence type="ECO:0000256" key="1">
    <source>
        <dbReference type="SAM" id="MobiDB-lite"/>
    </source>
</evidence>
<protein>
    <recommendedName>
        <fullName evidence="5">DUF4190 domain-containing protein</fullName>
    </recommendedName>
</protein>
<feature type="compositionally biased region" description="Low complexity" evidence="1">
    <location>
        <begin position="175"/>
        <end position="189"/>
    </location>
</feature>
<feature type="compositionally biased region" description="Polar residues" evidence="1">
    <location>
        <begin position="99"/>
        <end position="109"/>
    </location>
</feature>
<dbReference type="AlphaFoldDB" id="A0A1W0BDJ0"/>
<organism evidence="3 4">
    <name type="scientific">Nocardia donostiensis</name>
    <dbReference type="NCBI Taxonomy" id="1538463"/>
    <lineage>
        <taxon>Bacteria</taxon>
        <taxon>Bacillati</taxon>
        <taxon>Actinomycetota</taxon>
        <taxon>Actinomycetes</taxon>
        <taxon>Mycobacteriales</taxon>
        <taxon>Nocardiaceae</taxon>
        <taxon>Nocardia</taxon>
    </lineage>
</organism>
<keyword evidence="2" id="KW-0812">Transmembrane</keyword>
<sequence>MSTPQDPQPTGSAPQPPDDDTPTPPSGESTPERPAAAGERPGTEGTPRPAGSDQVQPPSQSTMPEPEEGDAAAAGGQEAKPGAAGARPGETPGGEVPTQAWSAQPQESEPGQAWRAQPGGEPPRPEPGGQEPQDAGWHADPETQRFRAQPRQGERPEQPRTGEQPWGSGQPGSLPPGAQGYPAGGAYNYPPTPGASGEHGTWQGGETYGQGGQAGYGEQPYGPGGGSYGQQYGQRKEPDQGPYPGYPQQSFQPYEDSRQRAAGPQTYSIVGFVCAAICLFFCPIVFGAAGIILGMIGHNKGEPLGKWAAAASIVALVIGLVLSFVVYNTDIVPNT</sequence>
<feature type="compositionally biased region" description="Low complexity" evidence="1">
    <location>
        <begin position="240"/>
        <end position="254"/>
    </location>
</feature>
<feature type="region of interest" description="Disordered" evidence="1">
    <location>
        <begin position="1"/>
        <end position="258"/>
    </location>
</feature>
<keyword evidence="2" id="KW-1133">Transmembrane helix</keyword>
<feature type="compositionally biased region" description="Gly residues" evidence="1">
    <location>
        <begin position="202"/>
        <end position="215"/>
    </location>
</feature>
<reference evidence="3 4" key="1">
    <citation type="journal article" date="2016" name="Antonie Van Leeuwenhoek">
        <title>Nocardia donostiensis sp. nov., isolated from human respiratory specimens.</title>
        <authorList>
            <person name="Ercibengoa M."/>
            <person name="Bell M."/>
            <person name="Marimon J.M."/>
            <person name="Humrighouse B."/>
            <person name="Klenk H.P."/>
            <person name="Potter G."/>
            <person name="Perez-Trallero E."/>
        </authorList>
    </citation>
    <scope>NUCLEOTIDE SEQUENCE [LARGE SCALE GENOMIC DNA]</scope>
    <source>
        <strain evidence="3 4">X1655</strain>
    </source>
</reference>
<name>A0A1W0BDJ0_9NOCA</name>
<dbReference type="STRING" id="1538463.B0T36_13355"/>
<dbReference type="RefSeq" id="WP_077116855.1">
    <property type="nucleotide sequence ID" value="NZ_LOKT01000008.1"/>
</dbReference>
<dbReference type="OrthoDB" id="4245071at2"/>
<feature type="compositionally biased region" description="Low complexity" evidence="1">
    <location>
        <begin position="71"/>
        <end position="86"/>
    </location>
</feature>
<evidence type="ECO:0008006" key="5">
    <source>
        <dbReference type="Google" id="ProtNLM"/>
    </source>
</evidence>
<dbReference type="Proteomes" id="UP000188836">
    <property type="component" value="Unassembled WGS sequence"/>
</dbReference>
<proteinExistence type="predicted"/>